<comment type="caution">
    <text evidence="2">The sequence shown here is derived from an EMBL/GenBank/DDBJ whole genome shotgun (WGS) entry which is preliminary data.</text>
</comment>
<name>A0A6L2NQ40_TANCI</name>
<dbReference type="PANTHER" id="PTHR11439">
    <property type="entry name" value="GAG-POL-RELATED RETROTRANSPOSON"/>
    <property type="match status" value="1"/>
</dbReference>
<dbReference type="EMBL" id="BKCJ010009601">
    <property type="protein sequence ID" value="GEU87727.1"/>
    <property type="molecule type" value="Genomic_DNA"/>
</dbReference>
<evidence type="ECO:0000256" key="1">
    <source>
        <dbReference type="SAM" id="MobiDB-lite"/>
    </source>
</evidence>
<gene>
    <name evidence="2" type="ORF">Tci_059705</name>
</gene>
<organism evidence="2">
    <name type="scientific">Tanacetum cinerariifolium</name>
    <name type="common">Dalmatian daisy</name>
    <name type="synonym">Chrysanthemum cinerariifolium</name>
    <dbReference type="NCBI Taxonomy" id="118510"/>
    <lineage>
        <taxon>Eukaryota</taxon>
        <taxon>Viridiplantae</taxon>
        <taxon>Streptophyta</taxon>
        <taxon>Embryophyta</taxon>
        <taxon>Tracheophyta</taxon>
        <taxon>Spermatophyta</taxon>
        <taxon>Magnoliopsida</taxon>
        <taxon>eudicotyledons</taxon>
        <taxon>Gunneridae</taxon>
        <taxon>Pentapetalae</taxon>
        <taxon>asterids</taxon>
        <taxon>campanulids</taxon>
        <taxon>Asterales</taxon>
        <taxon>Asteraceae</taxon>
        <taxon>Asteroideae</taxon>
        <taxon>Anthemideae</taxon>
        <taxon>Anthemidinae</taxon>
        <taxon>Tanacetum</taxon>
    </lineage>
</organism>
<evidence type="ECO:0000313" key="2">
    <source>
        <dbReference type="EMBL" id="GEU87727.1"/>
    </source>
</evidence>
<dbReference type="PANTHER" id="PTHR11439:SF509">
    <property type="entry name" value="RNA-DIRECTED DNA POLYMERASE"/>
    <property type="match status" value="1"/>
</dbReference>
<accession>A0A6L2NQ40</accession>
<feature type="region of interest" description="Disordered" evidence="1">
    <location>
        <begin position="49"/>
        <end position="75"/>
    </location>
</feature>
<dbReference type="AlphaFoldDB" id="A0A6L2NQ40"/>
<proteinExistence type="predicted"/>
<reference evidence="2" key="1">
    <citation type="journal article" date="2019" name="Sci. Rep.">
        <title>Draft genome of Tanacetum cinerariifolium, the natural source of mosquito coil.</title>
        <authorList>
            <person name="Yamashiro T."/>
            <person name="Shiraishi A."/>
            <person name="Satake H."/>
            <person name="Nakayama K."/>
        </authorList>
    </citation>
    <scope>NUCLEOTIDE SEQUENCE</scope>
</reference>
<sequence length="377" mass="42783">MPNPSSPTLYVPPTKKDLDILFQLMFNEYFNPPPSVAYLVLAIVAPDTADSTGPPSSTTNDQDALSPSTSQTPQETLSLVIPSGVEEYFHDIEVAHLDNDPFFGVPIPEPNYKESSSRDVIPNNMYSVNKPPKHLSKWIKDHLLDNNYKEALKEACWIESIQEELNEFDRLEVWELVPLPDRVMIITLKWIFKVKLDKLGESIRIFIAYAAYMNMIVYQMDVKTTFLNVDTPMVEKSKLDADPQWKEVDPTHNSRMMGSLMYLTSSRPDLLFDVCMCAQYQAKPTKKHLHAVKRIFRYLKGTINMGLLYSKDSCIALTTFAAVGHVGCQDTRRSTSGSMQLLGHRLVSWSSKKQKSTTILNIEAKYIALSRCCAQML</sequence>
<protein>
    <submittedName>
        <fullName evidence="2">Uncharacterized mitochondrial protein AtMg00810-like</fullName>
    </submittedName>
</protein>